<reference evidence="3" key="2">
    <citation type="journal article" date="2018" name="Plant J.">
        <title>The Sorghum bicolor reference genome: improved assembly, gene annotations, a transcriptome atlas, and signatures of genome organization.</title>
        <authorList>
            <person name="McCormick R.F."/>
            <person name="Truong S.K."/>
            <person name="Sreedasyam A."/>
            <person name="Jenkins J."/>
            <person name="Shu S."/>
            <person name="Sims D."/>
            <person name="Kennedy M."/>
            <person name="Amirebrahimi M."/>
            <person name="Weers B.D."/>
            <person name="McKinley B."/>
            <person name="Mattison A."/>
            <person name="Morishige D.T."/>
            <person name="Grimwood J."/>
            <person name="Schmutz J."/>
            <person name="Mullet J.E."/>
        </authorList>
    </citation>
    <scope>NUCLEOTIDE SEQUENCE [LARGE SCALE GENOMIC DNA]</scope>
    <source>
        <strain evidence="3">cv. BTx623</strain>
    </source>
</reference>
<feature type="compositionally biased region" description="Basic and acidic residues" evidence="1">
    <location>
        <begin position="388"/>
        <end position="405"/>
    </location>
</feature>
<dbReference type="FunCoup" id="A0A1Z5R7V1">
    <property type="interactions" value="131"/>
</dbReference>
<name>A0A1Z5R7V1_SORBI</name>
<feature type="compositionally biased region" description="Acidic residues" evidence="1">
    <location>
        <begin position="427"/>
        <end position="437"/>
    </location>
</feature>
<dbReference type="OMA" id="APKNGHQ"/>
<dbReference type="AlphaFoldDB" id="A0A1Z5R7V1"/>
<protein>
    <submittedName>
        <fullName evidence="2">Uncharacterized protein</fullName>
    </submittedName>
</protein>
<feature type="region of interest" description="Disordered" evidence="1">
    <location>
        <begin position="231"/>
        <end position="298"/>
    </location>
</feature>
<proteinExistence type="predicted"/>
<feature type="compositionally biased region" description="Basic and acidic residues" evidence="1">
    <location>
        <begin position="118"/>
        <end position="133"/>
    </location>
</feature>
<reference evidence="2 3" key="1">
    <citation type="journal article" date="2009" name="Nature">
        <title>The Sorghum bicolor genome and the diversification of grasses.</title>
        <authorList>
            <person name="Paterson A.H."/>
            <person name="Bowers J.E."/>
            <person name="Bruggmann R."/>
            <person name="Dubchak I."/>
            <person name="Grimwood J."/>
            <person name="Gundlach H."/>
            <person name="Haberer G."/>
            <person name="Hellsten U."/>
            <person name="Mitros T."/>
            <person name="Poliakov A."/>
            <person name="Schmutz J."/>
            <person name="Spannagl M."/>
            <person name="Tang H."/>
            <person name="Wang X."/>
            <person name="Wicker T."/>
            <person name="Bharti A.K."/>
            <person name="Chapman J."/>
            <person name="Feltus F.A."/>
            <person name="Gowik U."/>
            <person name="Grigoriev I.V."/>
            <person name="Lyons E."/>
            <person name="Maher C.A."/>
            <person name="Martis M."/>
            <person name="Narechania A."/>
            <person name="Otillar R.P."/>
            <person name="Penning B.W."/>
            <person name="Salamov A.A."/>
            <person name="Wang Y."/>
            <person name="Zhang L."/>
            <person name="Carpita N.C."/>
            <person name="Freeling M."/>
            <person name="Gingle A.R."/>
            <person name="Hash C.T."/>
            <person name="Keller B."/>
            <person name="Klein P."/>
            <person name="Kresovich S."/>
            <person name="McCann M.C."/>
            <person name="Ming R."/>
            <person name="Peterson D.G."/>
            <person name="Mehboob-ur-Rahman"/>
            <person name="Ware D."/>
            <person name="Westhoff P."/>
            <person name="Mayer K.F."/>
            <person name="Messing J."/>
            <person name="Rokhsar D.S."/>
        </authorList>
    </citation>
    <scope>NUCLEOTIDE SEQUENCE [LARGE SCALE GENOMIC DNA]</scope>
    <source>
        <strain evidence="3">cv. BTx623</strain>
    </source>
</reference>
<evidence type="ECO:0000313" key="3">
    <source>
        <dbReference type="Proteomes" id="UP000000768"/>
    </source>
</evidence>
<dbReference type="InParanoid" id="A0A1Z5R7V1"/>
<keyword evidence="3" id="KW-1185">Reference proteome</keyword>
<dbReference type="Proteomes" id="UP000000768">
    <property type="component" value="Chromosome 7"/>
</dbReference>
<feature type="region of interest" description="Disordered" evidence="1">
    <location>
        <begin position="71"/>
        <end position="138"/>
    </location>
</feature>
<dbReference type="Gramene" id="OQU79838">
    <property type="protein sequence ID" value="OQU79838"/>
    <property type="gene ID" value="SORBI_3007G030501"/>
</dbReference>
<gene>
    <name evidence="2" type="ORF">SORBI_3007G030501</name>
</gene>
<feature type="compositionally biased region" description="Basic and acidic residues" evidence="1">
    <location>
        <begin position="79"/>
        <end position="94"/>
    </location>
</feature>
<sequence length="480" mass="52891">MHCMRALLAYARTCKLQLRRRRLRRRRPRVDAVVSGDHPVLVPAREPCALEPKRVADHTLDAVRHVEARRAAATAAGGHRREDPDLVPRRRVHEEEDGVEPLVSPHRGSMEHGAAGPDGRRRDLAGDLGEQRAEPQQVRLPAGGALRADHQVAAGELALHDPAVPAAVARQPDRRDRRDQLREAREAVRHGGHLPAQHRREDHRVHQRLVVAGEQCASPWSRRLRCSAEAAAYPEARGRGEEEAGAVGEEAEEEARHGEEHAERDPQEDGEAHERVRPAHEAAVVEDQRPQVLAPRQRRRRRLLRRGHHAALLANLQKRRLPVPAGGGAVESHVDDPVAPKNGHQSTQAPVTATHDARRGYQSAGEPAPSDHPQLGADDADVGAEVLPDERLHDEPGQARPERGAPEVGQEELGQRGARHRRHVGDAEEEVWEEAAGDEQRAFQLGGDAGAPVVRSSGHGRGLQWVDRVSVSLGYYSRKS</sequence>
<accession>A0A1Z5R7V1</accession>
<feature type="region of interest" description="Disordered" evidence="1">
    <location>
        <begin position="315"/>
        <end position="437"/>
    </location>
</feature>
<evidence type="ECO:0000256" key="1">
    <source>
        <dbReference type="SAM" id="MobiDB-lite"/>
    </source>
</evidence>
<evidence type="ECO:0000313" key="2">
    <source>
        <dbReference type="EMBL" id="OQU79838.1"/>
    </source>
</evidence>
<organism evidence="2 3">
    <name type="scientific">Sorghum bicolor</name>
    <name type="common">Sorghum</name>
    <name type="synonym">Sorghum vulgare</name>
    <dbReference type="NCBI Taxonomy" id="4558"/>
    <lineage>
        <taxon>Eukaryota</taxon>
        <taxon>Viridiplantae</taxon>
        <taxon>Streptophyta</taxon>
        <taxon>Embryophyta</taxon>
        <taxon>Tracheophyta</taxon>
        <taxon>Spermatophyta</taxon>
        <taxon>Magnoliopsida</taxon>
        <taxon>Liliopsida</taxon>
        <taxon>Poales</taxon>
        <taxon>Poaceae</taxon>
        <taxon>PACMAD clade</taxon>
        <taxon>Panicoideae</taxon>
        <taxon>Andropogonodae</taxon>
        <taxon>Andropogoneae</taxon>
        <taxon>Sorghinae</taxon>
        <taxon>Sorghum</taxon>
    </lineage>
</organism>
<feature type="compositionally biased region" description="Basic and acidic residues" evidence="1">
    <location>
        <begin position="254"/>
        <end position="280"/>
    </location>
</feature>
<dbReference type="EMBL" id="CM000766">
    <property type="protein sequence ID" value="OQU79838.1"/>
    <property type="molecule type" value="Genomic_DNA"/>
</dbReference>